<feature type="chain" id="PRO_5018544780" evidence="1">
    <location>
        <begin position="23"/>
        <end position="358"/>
    </location>
</feature>
<organism evidence="2 3">
    <name type="scientific">Entomomonas moraniae</name>
    <dbReference type="NCBI Taxonomy" id="2213226"/>
    <lineage>
        <taxon>Bacteria</taxon>
        <taxon>Pseudomonadati</taxon>
        <taxon>Pseudomonadota</taxon>
        <taxon>Gammaproteobacteria</taxon>
        <taxon>Pseudomonadales</taxon>
        <taxon>Pseudomonadaceae</taxon>
        <taxon>Entomomonas</taxon>
    </lineage>
</organism>
<reference evidence="3" key="1">
    <citation type="submission" date="2018-06" db="EMBL/GenBank/DDBJ databases">
        <title>Complete genome of Pseudomonas insecticola strain QZS01.</title>
        <authorList>
            <person name="Wang J."/>
            <person name="Su Q."/>
        </authorList>
    </citation>
    <scope>NUCLEOTIDE SEQUENCE [LARGE SCALE GENOMIC DNA]</scope>
    <source>
        <strain evidence="3">QZS01</strain>
    </source>
</reference>
<name>A0A3Q9JJ01_9GAMM</name>
<dbReference type="AlphaFoldDB" id="A0A3Q9JJ01"/>
<dbReference type="RefSeq" id="WP_127163078.1">
    <property type="nucleotide sequence ID" value="NZ_CP029822.1"/>
</dbReference>
<feature type="signal peptide" evidence="1">
    <location>
        <begin position="1"/>
        <end position="22"/>
    </location>
</feature>
<proteinExistence type="predicted"/>
<evidence type="ECO:0000313" key="3">
    <source>
        <dbReference type="Proteomes" id="UP000273143"/>
    </source>
</evidence>
<evidence type="ECO:0000256" key="1">
    <source>
        <dbReference type="SAM" id="SignalP"/>
    </source>
</evidence>
<accession>A0A3Q9JJ01</accession>
<dbReference type="Proteomes" id="UP000273143">
    <property type="component" value="Chromosome"/>
</dbReference>
<sequence length="358" mass="40567">MTFRFKFSIAIIFASHIAITSANTTAPIDLTNPVEEIKKQLPQELAEGVLLTDINYNLKKQTLIYSATVLDTKPDQINQENIVNKVCYTPLLRDAIKREVTVSFFFYDETKTPLKHVVITEALCQSNFKAFERALTENLKKTNTTMLPMQINDQLILFSLNYQSAQKTIVADLKAANNKVDVANFDKAKSVKIACTDDYLSLFAARNLNYIFNYYDESGNKLVKTVNVSANDCQSNAPILTNALDQKLTEDAQKMKSNLKALSSNQIELIDVGYDSLKRIIWNKAIIKDVTITKDKINAQATIASLCTLDSTRQIINQGITYSYSYYNTNKEPMINFFVDTSVCKHYNKENNILLQKH</sequence>
<dbReference type="EMBL" id="CP029822">
    <property type="protein sequence ID" value="AZS50602.1"/>
    <property type="molecule type" value="Genomic_DNA"/>
</dbReference>
<keyword evidence="1" id="KW-0732">Signal</keyword>
<keyword evidence="3" id="KW-1185">Reference proteome</keyword>
<dbReference type="KEGG" id="emo:DM558_07330"/>
<evidence type="ECO:0000313" key="2">
    <source>
        <dbReference type="EMBL" id="AZS50602.1"/>
    </source>
</evidence>
<protein>
    <submittedName>
        <fullName evidence="2">Uncharacterized protein</fullName>
    </submittedName>
</protein>
<gene>
    <name evidence="2" type="ORF">DM558_07330</name>
</gene>